<evidence type="ECO:0000256" key="1">
    <source>
        <dbReference type="ARBA" id="ARBA00001974"/>
    </source>
</evidence>
<evidence type="ECO:0000313" key="11">
    <source>
        <dbReference type="Ensembl" id="ENSEEEP00000054039.1"/>
    </source>
</evidence>
<feature type="domain" description="Acyl-CoA dehydrogenase 11-like C-terminal" evidence="10">
    <location>
        <begin position="453"/>
        <end position="571"/>
    </location>
</feature>
<evidence type="ECO:0000256" key="2">
    <source>
        <dbReference type="ARBA" id="ARBA00009347"/>
    </source>
</evidence>
<feature type="domain" description="Adaptive response protein AidB N-terminal" evidence="9">
    <location>
        <begin position="70"/>
        <end position="214"/>
    </location>
</feature>
<dbReference type="PANTHER" id="PTHR42707:SF2">
    <property type="entry name" value="ACD11 DEHYDROGENASE"/>
    <property type="match status" value="1"/>
</dbReference>
<dbReference type="AlphaFoldDB" id="A0AAY5EBX2"/>
<feature type="domain" description="Acyl-CoA oxidase/dehydrogenase middle" evidence="8">
    <location>
        <begin position="224"/>
        <end position="277"/>
    </location>
</feature>
<dbReference type="Ensembl" id="ENSEEET00000062574.1">
    <property type="protein sequence ID" value="ENSEEEP00000054039.1"/>
    <property type="gene ID" value="ENSEEEG00000001648.2"/>
</dbReference>
<dbReference type="Pfam" id="PF02770">
    <property type="entry name" value="Acyl-CoA_dh_M"/>
    <property type="match status" value="1"/>
</dbReference>
<comment type="similarity">
    <text evidence="2 6">Belongs to the acyl-CoA dehydrogenase family.</text>
</comment>
<evidence type="ECO:0000256" key="3">
    <source>
        <dbReference type="ARBA" id="ARBA00022630"/>
    </source>
</evidence>
<accession>A0AAY5EBX2</accession>
<organism evidence="11 12">
    <name type="scientific">Electrophorus electricus</name>
    <name type="common">Electric eel</name>
    <name type="synonym">Gymnotus electricus</name>
    <dbReference type="NCBI Taxonomy" id="8005"/>
    <lineage>
        <taxon>Eukaryota</taxon>
        <taxon>Metazoa</taxon>
        <taxon>Chordata</taxon>
        <taxon>Craniata</taxon>
        <taxon>Vertebrata</taxon>
        <taxon>Euteleostomi</taxon>
        <taxon>Actinopterygii</taxon>
        <taxon>Neopterygii</taxon>
        <taxon>Teleostei</taxon>
        <taxon>Ostariophysi</taxon>
        <taxon>Gymnotiformes</taxon>
        <taxon>Gymnotoidei</taxon>
        <taxon>Gymnotidae</taxon>
        <taxon>Electrophorus</taxon>
    </lineage>
</organism>
<reference evidence="11" key="2">
    <citation type="submission" date="2025-08" db="UniProtKB">
        <authorList>
            <consortium name="Ensembl"/>
        </authorList>
    </citation>
    <scope>IDENTIFICATION</scope>
</reference>
<dbReference type="Pfam" id="PF18158">
    <property type="entry name" value="AidB_N"/>
    <property type="match status" value="1"/>
</dbReference>
<dbReference type="InterPro" id="IPR046373">
    <property type="entry name" value="Acyl-CoA_Oxase/DH_mid-dom_sf"/>
</dbReference>
<sequence length="578" mass="64263">MISQACLRGNRLVLHVLGRQAARSSSCDVPFVQTDSRHELDAHTLAQTHTASLFSQSSIGAFFQEKPVLRNPFTQDALLRGYLRRHVPLQEVESDLSRFGQRVVDEIDELGRQCEQNPPHLQQYEAWGRRVDRIITCPAWTRLKHISAQEGMVAAGYERRFKEWSRVYQMSKLYLYAPSAGLYTCPLAMTDGAAKVIESLGMPVKEMFERLTTRDEQRFWTSGQWMTERKGGSDVANGTETVAWRQEDGWYRLRGFKWFTSATDADVTLILARTADNNGNVTPLSEEGRGVASIANMLTLTRIHNTVSAVAAMRRITQLSREYSTKRSVFGMLLKDHSLHVQTLTRLEVETRAAFLLMMEVCRLLGREETGVATERETRLLRLLTPVAKLYTGKQAVAVVSEGLESFGGQGYIEDTGLPAILRDAQVLSIWEGTTNVLSLDVLRSISKSSGLVLEAFFSDVKDRLHVASPALGPVVSRVGASLSSLAQFIQTAASRPPASLELAARDLAYSLARIYMGVLLVDHASWEGASHSDIYAAVRWCEQDLCPVVSGEAKGCYSSDTQAKDTALVYEGLEDED</sequence>
<dbReference type="SUPFAM" id="SSF47203">
    <property type="entry name" value="Acyl-CoA dehydrogenase C-terminal domain-like"/>
    <property type="match status" value="1"/>
</dbReference>
<evidence type="ECO:0008006" key="13">
    <source>
        <dbReference type="Google" id="ProtNLM"/>
    </source>
</evidence>
<evidence type="ECO:0000259" key="8">
    <source>
        <dbReference type="Pfam" id="PF02770"/>
    </source>
</evidence>
<dbReference type="InterPro" id="IPR041504">
    <property type="entry name" value="AidB_N"/>
</dbReference>
<protein>
    <recommendedName>
        <fullName evidence="13">Acyl-CoA dehydrogenase/oxidase C-terminal domain-containing protein</fullName>
    </recommendedName>
</protein>
<evidence type="ECO:0000256" key="5">
    <source>
        <dbReference type="ARBA" id="ARBA00023002"/>
    </source>
</evidence>
<dbReference type="Pfam" id="PF22217">
    <property type="entry name" value="ACDH-11_C"/>
    <property type="match status" value="1"/>
</dbReference>
<evidence type="ECO:0000313" key="12">
    <source>
        <dbReference type="Proteomes" id="UP000314983"/>
    </source>
</evidence>
<dbReference type="GeneTree" id="ENSGT00640000091701"/>
<reference evidence="11" key="3">
    <citation type="submission" date="2025-09" db="UniProtKB">
        <authorList>
            <consortium name="Ensembl"/>
        </authorList>
    </citation>
    <scope>IDENTIFICATION</scope>
</reference>
<dbReference type="InterPro" id="IPR053998">
    <property type="entry name" value="ACDH-11_C"/>
</dbReference>
<dbReference type="SUPFAM" id="SSF56645">
    <property type="entry name" value="Acyl-CoA dehydrogenase NM domain-like"/>
    <property type="match status" value="1"/>
</dbReference>
<dbReference type="InterPro" id="IPR009100">
    <property type="entry name" value="AcylCoA_DH/oxidase_NM_dom_sf"/>
</dbReference>
<evidence type="ECO:0000259" key="7">
    <source>
        <dbReference type="Pfam" id="PF00441"/>
    </source>
</evidence>
<dbReference type="Pfam" id="PF00441">
    <property type="entry name" value="Acyl-CoA_dh_1"/>
    <property type="match status" value="1"/>
</dbReference>
<keyword evidence="3 6" id="KW-0285">Flavoprotein</keyword>
<dbReference type="InterPro" id="IPR036250">
    <property type="entry name" value="AcylCo_DH-like_C"/>
</dbReference>
<dbReference type="PANTHER" id="PTHR42707">
    <property type="entry name" value="ACYL-COA DEHYDROGENASE"/>
    <property type="match status" value="1"/>
</dbReference>
<dbReference type="InterPro" id="IPR052904">
    <property type="entry name" value="Acyl-CoA_dehydrogenase-like"/>
</dbReference>
<keyword evidence="12" id="KW-1185">Reference proteome</keyword>
<proteinExistence type="inferred from homology"/>
<dbReference type="Gene3D" id="1.20.140.10">
    <property type="entry name" value="Butyryl-CoA Dehydrogenase, subunit A, domain 3"/>
    <property type="match status" value="1"/>
</dbReference>
<evidence type="ECO:0000256" key="4">
    <source>
        <dbReference type="ARBA" id="ARBA00022827"/>
    </source>
</evidence>
<name>A0AAY5EBX2_ELEEL</name>
<feature type="domain" description="Acyl-CoA dehydrogenase/oxidase C-terminal" evidence="7">
    <location>
        <begin position="288"/>
        <end position="446"/>
    </location>
</feature>
<dbReference type="Gene3D" id="2.40.110.10">
    <property type="entry name" value="Butyryl-CoA Dehydrogenase, subunit A, domain 2"/>
    <property type="match status" value="1"/>
</dbReference>
<dbReference type="Gene3D" id="6.10.250.600">
    <property type="match status" value="1"/>
</dbReference>
<keyword evidence="5 6" id="KW-0560">Oxidoreductase</keyword>
<dbReference type="Proteomes" id="UP000314983">
    <property type="component" value="Chromosome 16"/>
</dbReference>
<dbReference type="GO" id="GO:0003995">
    <property type="term" value="F:acyl-CoA dehydrogenase activity"/>
    <property type="evidence" value="ECO:0007669"/>
    <property type="project" value="TreeGrafter"/>
</dbReference>
<evidence type="ECO:0000259" key="9">
    <source>
        <dbReference type="Pfam" id="PF18158"/>
    </source>
</evidence>
<keyword evidence="4 6" id="KW-0274">FAD</keyword>
<gene>
    <name evidence="11" type="primary">LOC113567715</name>
</gene>
<reference evidence="11 12" key="1">
    <citation type="submission" date="2020-05" db="EMBL/GenBank/DDBJ databases">
        <title>Electrophorus electricus (electric eel) genome, fEleEle1, primary haplotype.</title>
        <authorList>
            <person name="Myers G."/>
            <person name="Meyer A."/>
            <person name="Fedrigo O."/>
            <person name="Formenti G."/>
            <person name="Rhie A."/>
            <person name="Tracey A."/>
            <person name="Sims Y."/>
            <person name="Jarvis E.D."/>
        </authorList>
    </citation>
    <scope>NUCLEOTIDE SEQUENCE [LARGE SCALE GENOMIC DNA]</scope>
</reference>
<dbReference type="InterPro" id="IPR006091">
    <property type="entry name" value="Acyl-CoA_Oxase/DH_mid-dom"/>
</dbReference>
<comment type="cofactor">
    <cofactor evidence="1 6">
        <name>FAD</name>
        <dbReference type="ChEBI" id="CHEBI:57692"/>
    </cofactor>
</comment>
<evidence type="ECO:0000256" key="6">
    <source>
        <dbReference type="RuleBase" id="RU362125"/>
    </source>
</evidence>
<dbReference type="InterPro" id="IPR009075">
    <property type="entry name" value="AcylCo_DH/oxidase_C"/>
</dbReference>
<evidence type="ECO:0000259" key="10">
    <source>
        <dbReference type="Pfam" id="PF22217"/>
    </source>
</evidence>